<dbReference type="Proteomes" id="UP000583752">
    <property type="component" value="Unassembled WGS sequence"/>
</dbReference>
<keyword evidence="2" id="KW-0378">Hydrolase</keyword>
<dbReference type="Pfam" id="PF00753">
    <property type="entry name" value="Lactamase_B"/>
    <property type="match status" value="1"/>
</dbReference>
<dbReference type="GO" id="GO:0042781">
    <property type="term" value="F:3'-tRNA processing endoribonuclease activity"/>
    <property type="evidence" value="ECO:0007669"/>
    <property type="project" value="TreeGrafter"/>
</dbReference>
<dbReference type="AlphaFoldDB" id="A0A848HNF3"/>
<feature type="domain" description="Metallo-beta-lactamase" evidence="1">
    <location>
        <begin position="60"/>
        <end position="272"/>
    </location>
</feature>
<dbReference type="InterPro" id="IPR001279">
    <property type="entry name" value="Metallo-B-lactamas"/>
</dbReference>
<proteinExistence type="predicted"/>
<accession>A0A848HNF3</accession>
<evidence type="ECO:0000313" key="3">
    <source>
        <dbReference type="Proteomes" id="UP000583752"/>
    </source>
</evidence>
<comment type="caution">
    <text evidence="2">The sequence shown here is derived from an EMBL/GenBank/DDBJ whole genome shotgun (WGS) entry which is preliminary data.</text>
</comment>
<name>A0A848HNF3_9BURK</name>
<gene>
    <name evidence="2" type="ORF">HHL21_03000</name>
</gene>
<dbReference type="PANTHER" id="PTHR46018:SF2">
    <property type="entry name" value="ZINC PHOSPHODIESTERASE ELAC PROTEIN 1"/>
    <property type="match status" value="1"/>
</dbReference>
<dbReference type="SUPFAM" id="SSF56281">
    <property type="entry name" value="Metallo-hydrolase/oxidoreductase"/>
    <property type="match status" value="1"/>
</dbReference>
<dbReference type="RefSeq" id="WP_169463732.1">
    <property type="nucleotide sequence ID" value="NZ_JABBGG010000001.1"/>
</dbReference>
<evidence type="ECO:0000313" key="2">
    <source>
        <dbReference type="EMBL" id="NML60068.1"/>
    </source>
</evidence>
<dbReference type="PANTHER" id="PTHR46018">
    <property type="entry name" value="ZINC PHOSPHODIESTERASE ELAC PROTEIN 1"/>
    <property type="match status" value="1"/>
</dbReference>
<dbReference type="Gene3D" id="3.60.15.10">
    <property type="entry name" value="Ribonuclease Z/Hydroxyacylglutathione hydrolase-like"/>
    <property type="match status" value="1"/>
</dbReference>
<dbReference type="InterPro" id="IPR036866">
    <property type="entry name" value="RibonucZ/Hydroxyglut_hydro"/>
</dbReference>
<keyword evidence="3" id="KW-1185">Reference proteome</keyword>
<dbReference type="SMART" id="SM00849">
    <property type="entry name" value="Lactamase_B"/>
    <property type="match status" value="1"/>
</dbReference>
<protein>
    <submittedName>
        <fullName evidence="2">MBL fold metallo-hydrolase</fullName>
    </submittedName>
</protein>
<organism evidence="2 3">
    <name type="scientific">Massilia polaris</name>
    <dbReference type="NCBI Taxonomy" id="2728846"/>
    <lineage>
        <taxon>Bacteria</taxon>
        <taxon>Pseudomonadati</taxon>
        <taxon>Pseudomonadota</taxon>
        <taxon>Betaproteobacteria</taxon>
        <taxon>Burkholderiales</taxon>
        <taxon>Oxalobacteraceae</taxon>
        <taxon>Telluria group</taxon>
        <taxon>Massilia</taxon>
    </lineage>
</organism>
<sequence length="329" mass="34256">MDFFQRLRLPQVDVLAAILSTALIGMPQLCAAQDATPSVAALELVVLGSGGPGATGRAGAGYVVLLDGTPRILVDAGPGTFVRLGEANLALARMDIVLLTHLHADHAGGLPGLVKARAVSTRGNIAFQVFGPSGSTGGKDKAGETAAIFPSTSRYIDLMFGKQGAFSYLSDFSAPITFTANSLFAARQAGRAPSVIVNKDGLVISAIAGHHRDAPAVIYRVDYKDKSITFSGDIDPLGHAALRSIAQGTQLLVFNTVVLDPPGAPAILYTLHTSPSDIGRIAQQARAGGLLLSHISPAVDGNREAVTKSIRQNYLGPLTFAEDGLRLQQ</sequence>
<reference evidence="2 3" key="1">
    <citation type="submission" date="2020-04" db="EMBL/GenBank/DDBJ databases">
        <title>Massilia sp. RP-1-19 isolated from soil.</title>
        <authorList>
            <person name="Dahal R.H."/>
        </authorList>
    </citation>
    <scope>NUCLEOTIDE SEQUENCE [LARGE SCALE GENOMIC DNA]</scope>
    <source>
        <strain evidence="2 3">RP-1-19</strain>
    </source>
</reference>
<evidence type="ECO:0000259" key="1">
    <source>
        <dbReference type="SMART" id="SM00849"/>
    </source>
</evidence>
<dbReference type="EMBL" id="JABBGG010000001">
    <property type="protein sequence ID" value="NML60068.1"/>
    <property type="molecule type" value="Genomic_DNA"/>
</dbReference>